<organism evidence="1">
    <name type="scientific">hydrothermal vent metagenome</name>
    <dbReference type="NCBI Taxonomy" id="652676"/>
    <lineage>
        <taxon>unclassified sequences</taxon>
        <taxon>metagenomes</taxon>
        <taxon>ecological metagenomes</taxon>
    </lineage>
</organism>
<evidence type="ECO:0000313" key="1">
    <source>
        <dbReference type="EMBL" id="VAX01756.1"/>
    </source>
</evidence>
<dbReference type="AlphaFoldDB" id="A0A3B1A7N7"/>
<protein>
    <submittedName>
        <fullName evidence="1">Uncharacterized protein</fullName>
    </submittedName>
</protein>
<sequence length="32" mass="3681">MRPLKKMDAQPSVVRVAVDYTVIRMDEKPGYS</sequence>
<accession>A0A3B1A7N7</accession>
<gene>
    <name evidence="1" type="ORF">MNBD_GAMMA19-1796</name>
</gene>
<name>A0A3B1A7N7_9ZZZZ</name>
<proteinExistence type="predicted"/>
<dbReference type="EMBL" id="UOFV01000270">
    <property type="protein sequence ID" value="VAX01756.1"/>
    <property type="molecule type" value="Genomic_DNA"/>
</dbReference>
<reference evidence="1" key="1">
    <citation type="submission" date="2018-06" db="EMBL/GenBank/DDBJ databases">
        <authorList>
            <person name="Zhirakovskaya E."/>
        </authorList>
    </citation>
    <scope>NUCLEOTIDE SEQUENCE</scope>
</reference>